<dbReference type="GO" id="GO:0005525">
    <property type="term" value="F:GTP binding"/>
    <property type="evidence" value="ECO:0007669"/>
    <property type="project" value="UniProtKB-KW"/>
</dbReference>
<keyword evidence="6 9" id="KW-0862">Zinc</keyword>
<protein>
    <recommendedName>
        <fullName evidence="9">GTP cyclohydrolase-2</fullName>
        <ecNumber evidence="9">3.5.4.25</ecNumber>
    </recommendedName>
    <alternativeName>
        <fullName evidence="9">GTP cyclohydrolase II</fullName>
    </alternativeName>
</protein>
<dbReference type="EC" id="3.5.4.25" evidence="9"/>
<dbReference type="NCBIfam" id="TIGR00505">
    <property type="entry name" value="ribA"/>
    <property type="match status" value="1"/>
</dbReference>
<evidence type="ECO:0000256" key="5">
    <source>
        <dbReference type="ARBA" id="ARBA00022801"/>
    </source>
</evidence>
<evidence type="ECO:0000256" key="6">
    <source>
        <dbReference type="ARBA" id="ARBA00022833"/>
    </source>
</evidence>
<dbReference type="PATRIC" id="fig|1618432.3.peg.128"/>
<keyword evidence="2 9" id="KW-0686">Riboflavin biosynthesis</keyword>
<reference evidence="11 12" key="1">
    <citation type="journal article" date="2015" name="Nature">
        <title>rRNA introns, odd ribosomes, and small enigmatic genomes across a large radiation of phyla.</title>
        <authorList>
            <person name="Brown C.T."/>
            <person name="Hug L.A."/>
            <person name="Thomas B.C."/>
            <person name="Sharon I."/>
            <person name="Castelle C.J."/>
            <person name="Singh A."/>
            <person name="Wilkins M.J."/>
            <person name="Williams K.H."/>
            <person name="Banfield J.F."/>
        </authorList>
    </citation>
    <scope>NUCLEOTIDE SEQUENCE [LARGE SCALE GENOMIC DNA]</scope>
</reference>
<organism evidence="11 12">
    <name type="scientific">Candidatus Daviesbacteria bacterium GW2011_GWF2_38_6</name>
    <dbReference type="NCBI Taxonomy" id="1618432"/>
    <lineage>
        <taxon>Bacteria</taxon>
        <taxon>Candidatus Daviesiibacteriota</taxon>
    </lineage>
</organism>
<feature type="binding site" evidence="9">
    <location>
        <position position="45"/>
    </location>
    <ligand>
        <name>Zn(2+)</name>
        <dbReference type="ChEBI" id="CHEBI:29105"/>
        <note>catalytic</note>
    </ligand>
</feature>
<feature type="binding site" evidence="9">
    <location>
        <position position="105"/>
    </location>
    <ligand>
        <name>GTP</name>
        <dbReference type="ChEBI" id="CHEBI:37565"/>
    </ligand>
</feature>
<gene>
    <name evidence="9" type="primary">ribA</name>
    <name evidence="11" type="ORF">US99_C0008G0005</name>
</gene>
<sequence length="188" mass="21195">MKPASANLPTKYGTFKILIHHSNAVLIMGDIKNHQPVLTRIHSRCLTGDSFYSLRCDCGDQLKESMKKIQKAGRGIIIYLNQEGRGVGLTNKIRAYKLQDQGMDTVDANLALGLPTDTRNFSMAAKILKELGVTKINLLTNNPQKQNQLKKYGIEISKRVPLEITPNKINRRYLQTKKEKLGHKLKLV</sequence>
<feature type="binding site" evidence="9">
    <location>
        <position position="145"/>
    </location>
    <ligand>
        <name>GTP</name>
        <dbReference type="ChEBI" id="CHEBI:37565"/>
    </ligand>
</feature>
<evidence type="ECO:0000256" key="9">
    <source>
        <dbReference type="HAMAP-Rule" id="MF_00179"/>
    </source>
</evidence>
<dbReference type="PANTHER" id="PTHR21327">
    <property type="entry name" value="GTP CYCLOHYDROLASE II-RELATED"/>
    <property type="match status" value="1"/>
</dbReference>
<dbReference type="UniPathway" id="UPA00275">
    <property type="reaction ID" value="UER00400"/>
</dbReference>
<comment type="similarity">
    <text evidence="9">Belongs to the GTP cyclohydrolase II family.</text>
</comment>
<feature type="active site" description="Proton acceptor" evidence="9">
    <location>
        <position position="117"/>
    </location>
</feature>
<comment type="function">
    <text evidence="9">Catalyzes the conversion of GTP to 2,5-diamino-6-ribosylamino-4(3H)-pyrimidinone 5'-phosphate (DARP), formate and pyrophosphate.</text>
</comment>
<dbReference type="EMBL" id="LBVC01000008">
    <property type="protein sequence ID" value="KKQ78916.1"/>
    <property type="molecule type" value="Genomic_DNA"/>
</dbReference>
<dbReference type="SUPFAM" id="SSF142695">
    <property type="entry name" value="RibA-like"/>
    <property type="match status" value="1"/>
</dbReference>
<dbReference type="GO" id="GO:0003935">
    <property type="term" value="F:GTP cyclohydrolase II activity"/>
    <property type="evidence" value="ECO:0007669"/>
    <property type="project" value="UniProtKB-UniRule"/>
</dbReference>
<dbReference type="InterPro" id="IPR032677">
    <property type="entry name" value="GTP_cyclohydro_II"/>
</dbReference>
<keyword evidence="3 9" id="KW-0479">Metal-binding</keyword>
<evidence type="ECO:0000256" key="7">
    <source>
        <dbReference type="ARBA" id="ARBA00023134"/>
    </source>
</evidence>
<feature type="binding site" evidence="9">
    <location>
        <begin position="83"/>
        <end position="85"/>
    </location>
    <ligand>
        <name>GTP</name>
        <dbReference type="ChEBI" id="CHEBI:37565"/>
    </ligand>
</feature>
<evidence type="ECO:0000259" key="10">
    <source>
        <dbReference type="Pfam" id="PF00925"/>
    </source>
</evidence>
<keyword evidence="5 9" id="KW-0378">Hydrolase</keyword>
<dbReference type="InterPro" id="IPR036144">
    <property type="entry name" value="RibA-like_sf"/>
</dbReference>
<dbReference type="FunFam" id="3.40.50.10990:FF:000002">
    <property type="entry name" value="GTP cyclohydrolase-2"/>
    <property type="match status" value="1"/>
</dbReference>
<feature type="binding site" evidence="9">
    <location>
        <position position="61"/>
    </location>
    <ligand>
        <name>GTP</name>
        <dbReference type="ChEBI" id="CHEBI:37565"/>
    </ligand>
</feature>
<evidence type="ECO:0000256" key="1">
    <source>
        <dbReference type="ARBA" id="ARBA00004853"/>
    </source>
</evidence>
<dbReference type="Pfam" id="PF00925">
    <property type="entry name" value="GTP_cyclohydro2"/>
    <property type="match status" value="1"/>
</dbReference>
<dbReference type="AlphaFoldDB" id="A0A0G0NP85"/>
<proteinExistence type="inferred from homology"/>
<dbReference type="CDD" id="cd00641">
    <property type="entry name" value="GTP_cyclohydro2"/>
    <property type="match status" value="1"/>
</dbReference>
<evidence type="ECO:0000256" key="8">
    <source>
        <dbReference type="ARBA" id="ARBA00049295"/>
    </source>
</evidence>
<dbReference type="GO" id="GO:0009231">
    <property type="term" value="P:riboflavin biosynthetic process"/>
    <property type="evidence" value="ECO:0007669"/>
    <property type="project" value="UniProtKB-UniRule"/>
</dbReference>
<comment type="caution">
    <text evidence="11">The sequence shown here is derived from an EMBL/GenBank/DDBJ whole genome shotgun (WGS) entry which is preliminary data.</text>
</comment>
<dbReference type="HAMAP" id="MF_00179">
    <property type="entry name" value="RibA"/>
    <property type="match status" value="1"/>
</dbReference>
<dbReference type="InterPro" id="IPR000926">
    <property type="entry name" value="RibA"/>
</dbReference>
<dbReference type="PANTHER" id="PTHR21327:SF18">
    <property type="entry name" value="3,4-DIHYDROXY-2-BUTANONE 4-PHOSPHATE SYNTHASE"/>
    <property type="match status" value="1"/>
</dbReference>
<name>A0A0G0NP85_9BACT</name>
<evidence type="ECO:0000256" key="2">
    <source>
        <dbReference type="ARBA" id="ARBA00022619"/>
    </source>
</evidence>
<dbReference type="Gene3D" id="3.40.50.10990">
    <property type="entry name" value="GTP cyclohydrolase II"/>
    <property type="match status" value="1"/>
</dbReference>
<dbReference type="NCBIfam" id="NF001591">
    <property type="entry name" value="PRK00393.1"/>
    <property type="match status" value="1"/>
</dbReference>
<feature type="binding site" evidence="9">
    <location>
        <position position="58"/>
    </location>
    <ligand>
        <name>Zn(2+)</name>
        <dbReference type="ChEBI" id="CHEBI:29105"/>
        <note>catalytic</note>
    </ligand>
</feature>
<dbReference type="Proteomes" id="UP000034324">
    <property type="component" value="Unassembled WGS sequence"/>
</dbReference>
<evidence type="ECO:0000256" key="4">
    <source>
        <dbReference type="ARBA" id="ARBA00022741"/>
    </source>
</evidence>
<evidence type="ECO:0000256" key="3">
    <source>
        <dbReference type="ARBA" id="ARBA00022723"/>
    </source>
</evidence>
<comment type="catalytic activity">
    <reaction evidence="8 9">
        <text>GTP + 4 H2O = 2,5-diamino-6-hydroxy-4-(5-phosphoribosylamino)-pyrimidine + formate + 2 phosphate + 3 H(+)</text>
        <dbReference type="Rhea" id="RHEA:23704"/>
        <dbReference type="ChEBI" id="CHEBI:15377"/>
        <dbReference type="ChEBI" id="CHEBI:15378"/>
        <dbReference type="ChEBI" id="CHEBI:15740"/>
        <dbReference type="ChEBI" id="CHEBI:37565"/>
        <dbReference type="ChEBI" id="CHEBI:43474"/>
        <dbReference type="ChEBI" id="CHEBI:58614"/>
        <dbReference type="EC" id="3.5.4.25"/>
    </reaction>
</comment>
<comment type="cofactor">
    <cofactor evidence="9">
        <name>Zn(2+)</name>
        <dbReference type="ChEBI" id="CHEBI:29105"/>
    </cofactor>
    <text evidence="9">Binds 1 zinc ion per subunit.</text>
</comment>
<dbReference type="GO" id="GO:0008270">
    <property type="term" value="F:zinc ion binding"/>
    <property type="evidence" value="ECO:0007669"/>
    <property type="project" value="UniProtKB-UniRule"/>
</dbReference>
<feature type="binding site" evidence="9">
    <location>
        <position position="140"/>
    </location>
    <ligand>
        <name>GTP</name>
        <dbReference type="ChEBI" id="CHEBI:37565"/>
    </ligand>
</feature>
<feature type="binding site" evidence="9">
    <location>
        <begin position="40"/>
        <end position="44"/>
    </location>
    <ligand>
        <name>GTP</name>
        <dbReference type="ChEBI" id="CHEBI:37565"/>
    </ligand>
</feature>
<feature type="active site" description="Nucleophile" evidence="9">
    <location>
        <position position="119"/>
    </location>
</feature>
<keyword evidence="4 9" id="KW-0547">Nucleotide-binding</keyword>
<evidence type="ECO:0000313" key="12">
    <source>
        <dbReference type="Proteomes" id="UP000034324"/>
    </source>
</evidence>
<evidence type="ECO:0000313" key="11">
    <source>
        <dbReference type="EMBL" id="KKQ78916.1"/>
    </source>
</evidence>
<accession>A0A0G0NP85</accession>
<comment type="pathway">
    <text evidence="1 9">Cofactor biosynthesis; riboflavin biosynthesis; 5-amino-6-(D-ribitylamino)uracil from GTP: step 1/4.</text>
</comment>
<dbReference type="GO" id="GO:0005829">
    <property type="term" value="C:cytosol"/>
    <property type="evidence" value="ECO:0007669"/>
    <property type="project" value="TreeGrafter"/>
</dbReference>
<keyword evidence="7 9" id="KW-0342">GTP-binding</keyword>
<feature type="domain" description="GTP cyclohydrolase II" evidence="10">
    <location>
        <begin position="4"/>
        <end position="161"/>
    </location>
</feature>
<feature type="binding site" evidence="9">
    <location>
        <position position="56"/>
    </location>
    <ligand>
        <name>Zn(2+)</name>
        <dbReference type="ChEBI" id="CHEBI:29105"/>
        <note>catalytic</note>
    </ligand>
</feature>